<dbReference type="Proteomes" id="UP001234202">
    <property type="component" value="Unassembled WGS sequence"/>
</dbReference>
<protein>
    <submittedName>
        <fullName evidence="1">Uncharacterized protein</fullName>
    </submittedName>
</protein>
<reference evidence="1" key="1">
    <citation type="submission" date="2023-04" db="EMBL/GenBank/DDBJ databases">
        <title>Draft Genome sequencing of Naganishia species isolated from polar environments using Oxford Nanopore Technology.</title>
        <authorList>
            <person name="Leo P."/>
            <person name="Venkateswaran K."/>
        </authorList>
    </citation>
    <scope>NUCLEOTIDE SEQUENCE</scope>
    <source>
        <strain evidence="1">DBVPG 5303</strain>
    </source>
</reference>
<gene>
    <name evidence="1" type="ORF">QFC24_001249</name>
</gene>
<organism evidence="1 2">
    <name type="scientific">Naganishia onofrii</name>
    <dbReference type="NCBI Taxonomy" id="1851511"/>
    <lineage>
        <taxon>Eukaryota</taxon>
        <taxon>Fungi</taxon>
        <taxon>Dikarya</taxon>
        <taxon>Basidiomycota</taxon>
        <taxon>Agaricomycotina</taxon>
        <taxon>Tremellomycetes</taxon>
        <taxon>Filobasidiales</taxon>
        <taxon>Filobasidiaceae</taxon>
        <taxon>Naganishia</taxon>
    </lineage>
</organism>
<accession>A0ACC2XT32</accession>
<evidence type="ECO:0000313" key="2">
    <source>
        <dbReference type="Proteomes" id="UP001234202"/>
    </source>
</evidence>
<keyword evidence="2" id="KW-1185">Reference proteome</keyword>
<name>A0ACC2XT32_9TREE</name>
<evidence type="ECO:0000313" key="1">
    <source>
        <dbReference type="EMBL" id="KAJ9127018.1"/>
    </source>
</evidence>
<sequence length="459" mass="50262">MQAYQALLETGLRDDTADSVDRISASVPSWYPQQPRSSRGGSRSRQTSPNAHETATENFRTDNRLGAWWGELSQPQWVGSGFPISLLDSSKERPVEPTGSRSTRRTKKPTRKSKAAPLRDPDVDGGFLQDAVARNIENLSRLRVEAHRLSLHVSALSDDSGPPPILPDINTENDFKAEELLARRKLPKDKSEQVSEIVAGQQLRYFVGAMLGQAGFEGCSQLALDSISELAGRYLRHMGKTFRLLLDRSDLAVTSEQEIVHLAIRENGSFTSEILSTHITDDIFKSNQKVVDTLSKIRQAMAAQPELEIADDDMDDKDMLFGIPGMEDLGDFLGIPGMPAIPRKLLRPPPGIVEGDKAKPDTPVLEYQPPPPFIPLRSSDIPLQIGLLQSFYMNKLGDAEELPEDDFDPNLPAMGAMGQVNVKTVSAATKRKAEAAAATAGNNEASKKKSKFLPAATKA</sequence>
<dbReference type="EMBL" id="JASBWV010000003">
    <property type="protein sequence ID" value="KAJ9127018.1"/>
    <property type="molecule type" value="Genomic_DNA"/>
</dbReference>
<proteinExistence type="predicted"/>
<comment type="caution">
    <text evidence="1">The sequence shown here is derived from an EMBL/GenBank/DDBJ whole genome shotgun (WGS) entry which is preliminary data.</text>
</comment>